<proteinExistence type="predicted"/>
<evidence type="ECO:0000259" key="1">
    <source>
        <dbReference type="Pfam" id="PF00561"/>
    </source>
</evidence>
<dbReference type="PANTHER" id="PTHR36837">
    <property type="entry name" value="POLY(3-HYDROXYALKANOATE) POLYMERASE SUBUNIT PHAC"/>
    <property type="match status" value="1"/>
</dbReference>
<organism evidence="2 3">
    <name type="scientific">Neobacillus rhizophilus</name>
    <dbReference type="NCBI Taxonomy" id="2833579"/>
    <lineage>
        <taxon>Bacteria</taxon>
        <taxon>Bacillati</taxon>
        <taxon>Bacillota</taxon>
        <taxon>Bacilli</taxon>
        <taxon>Bacillales</taxon>
        <taxon>Bacillaceae</taxon>
        <taxon>Neobacillus</taxon>
    </lineage>
</organism>
<name>A0A942U6B8_9BACI</name>
<reference evidence="2" key="1">
    <citation type="submission" date="2021-05" db="EMBL/GenBank/DDBJ databases">
        <title>Novel Bacillus species.</title>
        <authorList>
            <person name="Liu G."/>
        </authorList>
    </citation>
    <scope>NUCLEOTIDE SEQUENCE</scope>
    <source>
        <strain evidence="2">FJAT-49825</strain>
    </source>
</reference>
<dbReference type="AlphaFoldDB" id="A0A942U6B8"/>
<dbReference type="InterPro" id="IPR051321">
    <property type="entry name" value="PHA/PHB_synthase"/>
</dbReference>
<dbReference type="Gene3D" id="3.40.50.1820">
    <property type="entry name" value="alpha/beta hydrolase"/>
    <property type="match status" value="1"/>
</dbReference>
<evidence type="ECO:0000313" key="2">
    <source>
        <dbReference type="EMBL" id="MBS4213272.1"/>
    </source>
</evidence>
<dbReference type="RefSeq" id="WP_213117770.1">
    <property type="nucleotide sequence ID" value="NZ_JAGYPF010000002.1"/>
</dbReference>
<dbReference type="InterPro" id="IPR000073">
    <property type="entry name" value="AB_hydrolase_1"/>
</dbReference>
<dbReference type="GO" id="GO:0016787">
    <property type="term" value="F:hydrolase activity"/>
    <property type="evidence" value="ECO:0007669"/>
    <property type="project" value="UniProtKB-KW"/>
</dbReference>
<accession>A0A942U6B8</accession>
<feature type="domain" description="AB hydrolase-1" evidence="1">
    <location>
        <begin position="85"/>
        <end position="329"/>
    </location>
</feature>
<dbReference type="PANTHER" id="PTHR36837:SF2">
    <property type="entry name" value="POLY(3-HYDROXYALKANOATE) POLYMERASE SUBUNIT PHAC"/>
    <property type="match status" value="1"/>
</dbReference>
<keyword evidence="2" id="KW-0378">Hydrolase</keyword>
<dbReference type="SUPFAM" id="SSF53474">
    <property type="entry name" value="alpha/beta-Hydrolases"/>
    <property type="match status" value="1"/>
</dbReference>
<keyword evidence="3" id="KW-1185">Reference proteome</keyword>
<gene>
    <name evidence="2" type="ORF">KHA99_12530</name>
</gene>
<protein>
    <submittedName>
        <fullName evidence="2">Alpha/beta fold hydrolase</fullName>
    </submittedName>
</protein>
<dbReference type="InterPro" id="IPR029058">
    <property type="entry name" value="AB_hydrolase_fold"/>
</dbReference>
<sequence length="352" mass="39762">MPTNTVNKEASLLEKEQKRWERFFKTLNSGDFQFGHTSRQLVWKKNKATLWHYPAQTKKYDVPIFIVYSLFNQPTILDFAPGSSVLEGLVNRGYDVYLLDWGIAGYEDKNISIEDYVASYIKKAVQRALRHSGAEEISVVGYCLGGTLAAMYASIAEEPIKNLVTAAVPIDFSVTASVPENWAEAMLEGNMDLDRFIEVYGLVPPVYVEAMFRSITSPVYNTPYTLLLSRAHDQRFTEKWHRMNTWTKGHVPLTGGAFKQLNEDLFKGNKLVKCEFTIHGKKADLKNIKANLLAVSMKSDNLIPEEQSKPIMDLVSSEDKTFLRIEGGHVNLAMSGKFAGVLDDWLSERSTK</sequence>
<dbReference type="Pfam" id="PF00561">
    <property type="entry name" value="Abhydrolase_1"/>
    <property type="match status" value="1"/>
</dbReference>
<dbReference type="EMBL" id="JAGYPF010000002">
    <property type="protein sequence ID" value="MBS4213272.1"/>
    <property type="molecule type" value="Genomic_DNA"/>
</dbReference>
<comment type="caution">
    <text evidence="2">The sequence shown here is derived from an EMBL/GenBank/DDBJ whole genome shotgun (WGS) entry which is preliminary data.</text>
</comment>
<dbReference type="Proteomes" id="UP000679749">
    <property type="component" value="Unassembled WGS sequence"/>
</dbReference>
<evidence type="ECO:0000313" key="3">
    <source>
        <dbReference type="Proteomes" id="UP000679749"/>
    </source>
</evidence>